<protein>
    <submittedName>
        <fullName evidence="1">Multidrug transporter</fullName>
    </submittedName>
</protein>
<dbReference type="InterPro" id="IPR010836">
    <property type="entry name" value="SapC"/>
</dbReference>
<dbReference type="Pfam" id="PF07277">
    <property type="entry name" value="SapC"/>
    <property type="match status" value="1"/>
</dbReference>
<proteinExistence type="predicted"/>
<comment type="caution">
    <text evidence="1">The sequence shown here is derived from an EMBL/GenBank/DDBJ whole genome shotgun (WGS) entry which is preliminary data.</text>
</comment>
<dbReference type="AlphaFoldDB" id="A0A423PGW4"/>
<dbReference type="EMBL" id="AYKG01000056">
    <property type="protein sequence ID" value="ROO24814.1"/>
    <property type="molecule type" value="Genomic_DNA"/>
</dbReference>
<organism evidence="1 2">
    <name type="scientific">Salinisphaera japonica YTM-1</name>
    <dbReference type="NCBI Taxonomy" id="1209778"/>
    <lineage>
        <taxon>Bacteria</taxon>
        <taxon>Pseudomonadati</taxon>
        <taxon>Pseudomonadota</taxon>
        <taxon>Gammaproteobacteria</taxon>
        <taxon>Salinisphaerales</taxon>
        <taxon>Salinisphaeraceae</taxon>
        <taxon>Salinisphaera</taxon>
    </lineage>
</organism>
<name>A0A423PGW4_9GAMM</name>
<gene>
    <name evidence="1" type="ORF">SAJA_13480</name>
</gene>
<sequence>MPDLSTTSIDTTVERGPSAITYRRLETLSATAHRDLKLAGQNDYRFAAATAQVPLVAEEITEAAKHFPIVFTRAGDDIQPVALMSLSENNNVFVGSDGRWQARYVPAWLRRYPFTFARQADDDPADGSATADDAQRLVVMIDRGAPHFSADAGQPLFVAAGENADDGVTRGPAMDQALDYLERYRRASVSVAGLVSGLAGADVLVERSLDVFTKARHANRIGGLQIVDHERLMALTDAELGQWTRNGLLEIVHAHWQSLTNFRRLA</sequence>
<dbReference type="Proteomes" id="UP000285310">
    <property type="component" value="Unassembled WGS sequence"/>
</dbReference>
<evidence type="ECO:0000313" key="2">
    <source>
        <dbReference type="Proteomes" id="UP000285310"/>
    </source>
</evidence>
<accession>A0A423PGW4</accession>
<keyword evidence="2" id="KW-1185">Reference proteome</keyword>
<evidence type="ECO:0000313" key="1">
    <source>
        <dbReference type="EMBL" id="ROO24814.1"/>
    </source>
</evidence>
<reference evidence="1 2" key="1">
    <citation type="submission" date="2013-10" db="EMBL/GenBank/DDBJ databases">
        <title>Salinisphaera japonica YTM-1 Genome Sequencing.</title>
        <authorList>
            <person name="Lai Q."/>
            <person name="Li C."/>
            <person name="Shao Z."/>
        </authorList>
    </citation>
    <scope>NUCLEOTIDE SEQUENCE [LARGE SCALE GENOMIC DNA]</scope>
    <source>
        <strain evidence="1 2">YTM-1</strain>
    </source>
</reference>
<dbReference type="InParanoid" id="A0A423PGW4"/>